<dbReference type="OrthoDB" id="3396763at2"/>
<dbReference type="AlphaFoldDB" id="A0A543PBR0"/>
<protein>
    <submittedName>
        <fullName evidence="1">Uncharacterized protein (TIGR03089 family)</fullName>
    </submittedName>
</protein>
<proteinExistence type="predicted"/>
<dbReference type="EMBL" id="VFQE01000001">
    <property type="protein sequence ID" value="TQN41512.1"/>
    <property type="molecule type" value="Genomic_DNA"/>
</dbReference>
<reference evidence="1 2" key="1">
    <citation type="submission" date="2019-06" db="EMBL/GenBank/DDBJ databases">
        <title>Sequencing the genomes of 1000 actinobacteria strains.</title>
        <authorList>
            <person name="Klenk H.-P."/>
        </authorList>
    </citation>
    <scope>NUCLEOTIDE SEQUENCE [LARGE SCALE GENOMIC DNA]</scope>
    <source>
        <strain evidence="1 2">DSM 46837</strain>
    </source>
</reference>
<dbReference type="RefSeq" id="WP_142024251.1">
    <property type="nucleotide sequence ID" value="NZ_VFQE01000001.1"/>
</dbReference>
<sequence length="267" mass="27646">MPGSSADLPSGLLAATVRREAAAPLITHYDDATGERVELSATTLANWVAKTANLLQDEFDVGPGSTVAVALPVHWQTAAVLLAVWSCGATVLDTAAEDEGRLGEADVVLAAQDRLAALDDQDLPELLGLSLHPLGMGMAGYAGSARDFAVEVRAQGDVFVPYAAPEPGARGLVVGGLSLSLEGLVTAARELADRLGLRAGDRLMVDEQTGLEAGPVVWLLAPLAAGASLVLCRHPVAEALPRRAADERVSATLGLRIEGVRELGRPD</sequence>
<dbReference type="InterPro" id="IPR017523">
    <property type="entry name" value="Rv3268"/>
</dbReference>
<gene>
    <name evidence="1" type="ORF">FHU33_0880</name>
</gene>
<dbReference type="Proteomes" id="UP000319865">
    <property type="component" value="Unassembled WGS sequence"/>
</dbReference>
<dbReference type="InterPro" id="IPR042099">
    <property type="entry name" value="ANL_N_sf"/>
</dbReference>
<comment type="caution">
    <text evidence="1">The sequence shown here is derived from an EMBL/GenBank/DDBJ whole genome shotgun (WGS) entry which is preliminary data.</text>
</comment>
<keyword evidence="2" id="KW-1185">Reference proteome</keyword>
<evidence type="ECO:0000313" key="2">
    <source>
        <dbReference type="Proteomes" id="UP000319865"/>
    </source>
</evidence>
<organism evidence="1 2">
    <name type="scientific">Blastococcus colisei</name>
    <dbReference type="NCBI Taxonomy" id="1564162"/>
    <lineage>
        <taxon>Bacteria</taxon>
        <taxon>Bacillati</taxon>
        <taxon>Actinomycetota</taxon>
        <taxon>Actinomycetes</taxon>
        <taxon>Geodermatophilales</taxon>
        <taxon>Geodermatophilaceae</taxon>
        <taxon>Blastococcus</taxon>
    </lineage>
</organism>
<dbReference type="SUPFAM" id="SSF56801">
    <property type="entry name" value="Acetyl-CoA synthetase-like"/>
    <property type="match status" value="1"/>
</dbReference>
<accession>A0A543PBR0</accession>
<name>A0A543PBR0_9ACTN</name>
<dbReference type="NCBIfam" id="TIGR03089">
    <property type="entry name" value="TIGR03089 family protein"/>
    <property type="match status" value="1"/>
</dbReference>
<dbReference type="Gene3D" id="3.40.50.12780">
    <property type="entry name" value="N-terminal domain of ligase-like"/>
    <property type="match status" value="1"/>
</dbReference>
<evidence type="ECO:0000313" key="1">
    <source>
        <dbReference type="EMBL" id="TQN41512.1"/>
    </source>
</evidence>